<dbReference type="EMBL" id="JBIYDN010000013">
    <property type="protein sequence ID" value="MFK4444203.1"/>
    <property type="molecule type" value="Genomic_DNA"/>
</dbReference>
<sequence>MSAQVSGQTGRRVVISGQITGAMLYVDGGLTLG</sequence>
<proteinExistence type="predicted"/>
<organism evidence="1 2">
    <name type="scientific">Caballeronia udeis</name>
    <dbReference type="NCBI Taxonomy" id="1232866"/>
    <lineage>
        <taxon>Bacteria</taxon>
        <taxon>Pseudomonadati</taxon>
        <taxon>Pseudomonadota</taxon>
        <taxon>Betaproteobacteria</taxon>
        <taxon>Burkholderiales</taxon>
        <taxon>Burkholderiaceae</taxon>
        <taxon>Caballeronia</taxon>
    </lineage>
</organism>
<keyword evidence="2" id="KW-1185">Reference proteome</keyword>
<protein>
    <recommendedName>
        <fullName evidence="3">Short-chain dehydrogenase/reductase SDR</fullName>
    </recommendedName>
</protein>
<evidence type="ECO:0000313" key="2">
    <source>
        <dbReference type="Proteomes" id="UP001620514"/>
    </source>
</evidence>
<name>A0ABW8MKI9_9BURK</name>
<accession>A0ABW8MKI9</accession>
<reference evidence="1 2" key="1">
    <citation type="submission" date="2024-10" db="EMBL/GenBank/DDBJ databases">
        <authorList>
            <person name="Deangelis K."/>
            <person name="Huntemann M."/>
            <person name="Clum A."/>
            <person name="Wang J."/>
            <person name="Palaniappan K."/>
            <person name="Ritter S."/>
            <person name="Chen I.-M."/>
            <person name="Stamatis D."/>
            <person name="Reddy T."/>
            <person name="O'Malley R."/>
            <person name="Daum C."/>
            <person name="Ng V."/>
            <person name="Ivanova N."/>
            <person name="Kyrpides N."/>
            <person name="Woyke T."/>
        </authorList>
    </citation>
    <scope>NUCLEOTIDE SEQUENCE [LARGE SCALE GENOMIC DNA]</scope>
    <source>
        <strain evidence="1 2">GAS97</strain>
    </source>
</reference>
<dbReference type="Proteomes" id="UP001620514">
    <property type="component" value="Unassembled WGS sequence"/>
</dbReference>
<gene>
    <name evidence="1" type="ORF">ABH943_004225</name>
</gene>
<evidence type="ECO:0000313" key="1">
    <source>
        <dbReference type="EMBL" id="MFK4444203.1"/>
    </source>
</evidence>
<evidence type="ECO:0008006" key="3">
    <source>
        <dbReference type="Google" id="ProtNLM"/>
    </source>
</evidence>
<comment type="caution">
    <text evidence="1">The sequence shown here is derived from an EMBL/GenBank/DDBJ whole genome shotgun (WGS) entry which is preliminary data.</text>
</comment>
<reference evidence="1 2" key="2">
    <citation type="submission" date="2024-11" db="EMBL/GenBank/DDBJ databases">
        <title>Using genomics to understand microbial adaptation to soil warming.</title>
        <authorList>
            <person name="Deangelis K.M. PhD."/>
        </authorList>
    </citation>
    <scope>NUCLEOTIDE SEQUENCE [LARGE SCALE GENOMIC DNA]</scope>
    <source>
        <strain evidence="1 2">GAS97</strain>
    </source>
</reference>